<comment type="caution">
    <text evidence="1">The sequence shown here is derived from an EMBL/GenBank/DDBJ whole genome shotgun (WGS) entry which is preliminary data.</text>
</comment>
<protein>
    <submittedName>
        <fullName evidence="1">Uncharacterized protein</fullName>
    </submittedName>
</protein>
<dbReference type="EMBL" id="JACEIK010000422">
    <property type="protein sequence ID" value="MCD7456772.1"/>
    <property type="molecule type" value="Genomic_DNA"/>
</dbReference>
<sequence length="150" mass="17027">MPAEGGGLCPEVDNVGVNCEIAHCADDRLIHKRKRLHPHSVNVLFEWNHLRFYSFTELGSFCRLLESTEIAHDLKIAGSNPVPPNQWNIVHRDRRPVPTGLQNGASVQSKYGTSYEMVACQNNDFEQRLKERNNKSLSLFVSSFSHLQLL</sequence>
<dbReference type="Proteomes" id="UP000823775">
    <property type="component" value="Unassembled WGS sequence"/>
</dbReference>
<reference evidence="1 2" key="1">
    <citation type="journal article" date="2021" name="BMC Genomics">
        <title>Datura genome reveals duplications of psychoactive alkaloid biosynthetic genes and high mutation rate following tissue culture.</title>
        <authorList>
            <person name="Rajewski A."/>
            <person name="Carter-House D."/>
            <person name="Stajich J."/>
            <person name="Litt A."/>
        </authorList>
    </citation>
    <scope>NUCLEOTIDE SEQUENCE [LARGE SCALE GENOMIC DNA]</scope>
    <source>
        <strain evidence="1">AR-01</strain>
    </source>
</reference>
<proteinExistence type="predicted"/>
<keyword evidence="2" id="KW-1185">Reference proteome</keyword>
<gene>
    <name evidence="1" type="ORF">HAX54_033044</name>
</gene>
<evidence type="ECO:0000313" key="1">
    <source>
        <dbReference type="EMBL" id="MCD7456772.1"/>
    </source>
</evidence>
<name>A0ABS8SD38_DATST</name>
<evidence type="ECO:0000313" key="2">
    <source>
        <dbReference type="Proteomes" id="UP000823775"/>
    </source>
</evidence>
<accession>A0ABS8SD38</accession>
<organism evidence="1 2">
    <name type="scientific">Datura stramonium</name>
    <name type="common">Jimsonweed</name>
    <name type="synonym">Common thornapple</name>
    <dbReference type="NCBI Taxonomy" id="4076"/>
    <lineage>
        <taxon>Eukaryota</taxon>
        <taxon>Viridiplantae</taxon>
        <taxon>Streptophyta</taxon>
        <taxon>Embryophyta</taxon>
        <taxon>Tracheophyta</taxon>
        <taxon>Spermatophyta</taxon>
        <taxon>Magnoliopsida</taxon>
        <taxon>eudicotyledons</taxon>
        <taxon>Gunneridae</taxon>
        <taxon>Pentapetalae</taxon>
        <taxon>asterids</taxon>
        <taxon>lamiids</taxon>
        <taxon>Solanales</taxon>
        <taxon>Solanaceae</taxon>
        <taxon>Solanoideae</taxon>
        <taxon>Datureae</taxon>
        <taxon>Datura</taxon>
    </lineage>
</organism>